<dbReference type="OrthoDB" id="188462at2759"/>
<accession>A0A1V9ZV69</accession>
<keyword evidence="3" id="KW-1185">Reference proteome</keyword>
<evidence type="ECO:0000313" key="3">
    <source>
        <dbReference type="Proteomes" id="UP000243217"/>
    </source>
</evidence>
<dbReference type="PROSITE" id="PS50297">
    <property type="entry name" value="ANK_REP_REGION"/>
    <property type="match status" value="1"/>
</dbReference>
<keyword evidence="1" id="KW-0040">ANK repeat</keyword>
<dbReference type="Proteomes" id="UP000243217">
    <property type="component" value="Unassembled WGS sequence"/>
</dbReference>
<dbReference type="InterPro" id="IPR036770">
    <property type="entry name" value="Ankyrin_rpt-contain_sf"/>
</dbReference>
<gene>
    <name evidence="2" type="ORF">THRCLA_21565</name>
</gene>
<dbReference type="SMART" id="SM00248">
    <property type="entry name" value="ANK"/>
    <property type="match status" value="2"/>
</dbReference>
<name>A0A1V9ZV69_9STRA</name>
<dbReference type="InterPro" id="IPR002110">
    <property type="entry name" value="Ankyrin_rpt"/>
</dbReference>
<feature type="repeat" description="ANK" evidence="1">
    <location>
        <begin position="5"/>
        <end position="37"/>
    </location>
</feature>
<sequence>MDCWDGTTRIFVAAQNGHKDIVLLLIYAEANVNLATNNGETPQSIAASKGHKDIASILQSAKMHPQKSKSFTAALFLIS</sequence>
<dbReference type="GO" id="GO:0071546">
    <property type="term" value="C:pi-body"/>
    <property type="evidence" value="ECO:0007669"/>
    <property type="project" value="TreeGrafter"/>
</dbReference>
<dbReference type="AlphaFoldDB" id="A0A1V9ZV69"/>
<evidence type="ECO:0000313" key="2">
    <source>
        <dbReference type="EMBL" id="OQS01916.1"/>
    </source>
</evidence>
<dbReference type="Gene3D" id="1.25.40.20">
    <property type="entry name" value="Ankyrin repeat-containing domain"/>
    <property type="match status" value="1"/>
</dbReference>
<dbReference type="PANTHER" id="PTHR24157">
    <property type="entry name" value="ANKYRIN REPEAT, SAM AND BASIC LEUCINE ZIPPER DOMAIN-CONTAINING PROTEIN 1"/>
    <property type="match status" value="1"/>
</dbReference>
<dbReference type="PANTHER" id="PTHR24157:SF3">
    <property type="entry name" value="ANKYRIN REPEAT, SAM AND BASIC LEUCINE ZIPPER DOMAIN-CONTAINING PROTEIN 1"/>
    <property type="match status" value="1"/>
</dbReference>
<dbReference type="PROSITE" id="PS50088">
    <property type="entry name" value="ANK_REPEAT"/>
    <property type="match status" value="1"/>
</dbReference>
<dbReference type="EMBL" id="JNBS01001330">
    <property type="protein sequence ID" value="OQS01916.1"/>
    <property type="molecule type" value="Genomic_DNA"/>
</dbReference>
<organism evidence="2 3">
    <name type="scientific">Thraustotheca clavata</name>
    <dbReference type="NCBI Taxonomy" id="74557"/>
    <lineage>
        <taxon>Eukaryota</taxon>
        <taxon>Sar</taxon>
        <taxon>Stramenopiles</taxon>
        <taxon>Oomycota</taxon>
        <taxon>Saprolegniomycetes</taxon>
        <taxon>Saprolegniales</taxon>
        <taxon>Achlyaceae</taxon>
        <taxon>Thraustotheca</taxon>
    </lineage>
</organism>
<proteinExistence type="predicted"/>
<dbReference type="SUPFAM" id="SSF48403">
    <property type="entry name" value="Ankyrin repeat"/>
    <property type="match status" value="1"/>
</dbReference>
<evidence type="ECO:0000256" key="1">
    <source>
        <dbReference type="PROSITE-ProRule" id="PRU00023"/>
    </source>
</evidence>
<comment type="caution">
    <text evidence="2">The sequence shown here is derived from an EMBL/GenBank/DDBJ whole genome shotgun (WGS) entry which is preliminary data.</text>
</comment>
<reference evidence="2 3" key="1">
    <citation type="journal article" date="2014" name="Genome Biol. Evol.">
        <title>The secreted proteins of Achlya hypogyna and Thraustotheca clavata identify the ancestral oomycete secretome and reveal gene acquisitions by horizontal gene transfer.</title>
        <authorList>
            <person name="Misner I."/>
            <person name="Blouin N."/>
            <person name="Leonard G."/>
            <person name="Richards T.A."/>
            <person name="Lane C.E."/>
        </authorList>
    </citation>
    <scope>NUCLEOTIDE SEQUENCE [LARGE SCALE GENOMIC DNA]</scope>
    <source>
        <strain evidence="2 3">ATCC 34112</strain>
    </source>
</reference>
<protein>
    <submittedName>
        <fullName evidence="2">Uncharacterized protein</fullName>
    </submittedName>
</protein>
<dbReference type="Pfam" id="PF12796">
    <property type="entry name" value="Ank_2"/>
    <property type="match status" value="1"/>
</dbReference>